<organism evidence="1 2">
    <name type="scientific">Mycobacteroides abscessus subsp. abscessus</name>
    <dbReference type="NCBI Taxonomy" id="1185650"/>
    <lineage>
        <taxon>Bacteria</taxon>
        <taxon>Bacillati</taxon>
        <taxon>Actinomycetota</taxon>
        <taxon>Actinomycetes</taxon>
        <taxon>Mycobacteriales</taxon>
        <taxon>Mycobacteriaceae</taxon>
        <taxon>Mycobacteroides</taxon>
        <taxon>Mycobacteroides abscessus</taxon>
    </lineage>
</organism>
<dbReference type="AlphaFoldDB" id="A0AB38D1G2"/>
<dbReference type="Proteomes" id="UP000185210">
    <property type="component" value="Unassembled WGS sequence"/>
</dbReference>
<name>A0AB38D1G2_9MYCO</name>
<dbReference type="RefSeq" id="WP_131804750.1">
    <property type="nucleotide sequence ID" value="NZ_FRZT01000017.1"/>
</dbReference>
<protein>
    <submittedName>
        <fullName evidence="1">Uncharacterized protein</fullName>
    </submittedName>
</protein>
<accession>A0AB38D1G2</accession>
<dbReference type="EMBL" id="FSHM01000004">
    <property type="protein sequence ID" value="SIB25498.1"/>
    <property type="molecule type" value="Genomic_DNA"/>
</dbReference>
<sequence>MSGPEPNHLIGMVEQMFNLEHRPVMPKLISIPAGDTEIERSMTGLCLAINTVIETDYTTHLHEWDERRNRLLDWHEHLRAHPIPDTAEAVGAIDRGEMSVTEAILGTDRWSEMMDDLAAMARWSATRHQESARKLGVIVDAEKRAIEIRHRGDARVQQILKSSNRKLKKLAEEDVTRRDQIIAAGRREVEAVSEVAVKRTNLLIRQVLDLDENVAVITTAEWLRKHGLDS</sequence>
<evidence type="ECO:0000313" key="1">
    <source>
        <dbReference type="EMBL" id="SIB25498.1"/>
    </source>
</evidence>
<comment type="caution">
    <text evidence="1">The sequence shown here is derived from an EMBL/GenBank/DDBJ whole genome shotgun (WGS) entry which is preliminary data.</text>
</comment>
<gene>
    <name evidence="1" type="ORF">SAMEA2070301_03403</name>
</gene>
<reference evidence="1 2" key="1">
    <citation type="submission" date="2016-11" db="EMBL/GenBank/DDBJ databases">
        <authorList>
            <consortium name="Pathogen Informatics"/>
        </authorList>
    </citation>
    <scope>NUCLEOTIDE SEQUENCE [LARGE SCALE GENOMIC DNA]</scope>
    <source>
        <strain evidence="1 2">104</strain>
    </source>
</reference>
<proteinExistence type="predicted"/>
<evidence type="ECO:0000313" key="2">
    <source>
        <dbReference type="Proteomes" id="UP000185210"/>
    </source>
</evidence>